<dbReference type="Pfam" id="PF05757">
    <property type="entry name" value="PsbQ"/>
    <property type="match status" value="1"/>
</dbReference>
<gene>
    <name evidence="5" type="primary">psbQ</name>
    <name evidence="5" type="ORF">AAEJ74_25260</name>
</gene>
<protein>
    <submittedName>
        <fullName evidence="5">Photosystem II protein PsbQ</fullName>
    </submittedName>
</protein>
<keyword evidence="6" id="KW-1185">Reference proteome</keyword>
<dbReference type="InterPro" id="IPR017487">
    <property type="entry name" value="PSII_PsbQ_cyanobac"/>
</dbReference>
<dbReference type="InterPro" id="IPR008797">
    <property type="entry name" value="PSII_PsbQ"/>
</dbReference>
<evidence type="ECO:0000313" key="5">
    <source>
        <dbReference type="EMBL" id="MEK9514844.1"/>
    </source>
</evidence>
<evidence type="ECO:0000256" key="3">
    <source>
        <dbReference type="ARBA" id="ARBA00023136"/>
    </source>
</evidence>
<evidence type="ECO:0000256" key="2">
    <source>
        <dbReference type="ARBA" id="ARBA00023078"/>
    </source>
</evidence>
<dbReference type="SUPFAM" id="SSF101112">
    <property type="entry name" value="Oxygen-evolving enhancer protein 3"/>
    <property type="match status" value="1"/>
</dbReference>
<dbReference type="NCBIfam" id="TIGR03042">
    <property type="entry name" value="PS_II_psbQ_bact"/>
    <property type="match status" value="1"/>
</dbReference>
<accession>A0ABU9ES98</accession>
<dbReference type="Gene3D" id="1.20.120.290">
    <property type="entry name" value="Oxygen-evolving enhancer protein 3 (PsbQ), four-helix up-down bundle"/>
    <property type="match status" value="1"/>
</dbReference>
<evidence type="ECO:0000313" key="6">
    <source>
        <dbReference type="Proteomes" id="UP001387447"/>
    </source>
</evidence>
<dbReference type="InterPro" id="IPR023222">
    <property type="entry name" value="PsbQ-like_dom_sf"/>
</dbReference>
<dbReference type="EMBL" id="JBBWYZ010000027">
    <property type="protein sequence ID" value="MEK9514844.1"/>
    <property type="molecule type" value="Genomic_DNA"/>
</dbReference>
<organism evidence="5 6">
    <name type="scientific">Limnospira fusiformis PMC 851.14</name>
    <dbReference type="NCBI Taxonomy" id="2219512"/>
    <lineage>
        <taxon>Bacteria</taxon>
        <taxon>Bacillati</taxon>
        <taxon>Cyanobacteriota</taxon>
        <taxon>Cyanophyceae</taxon>
        <taxon>Oscillatoriophycideae</taxon>
        <taxon>Oscillatoriales</taxon>
        <taxon>Sirenicapillariaceae</taxon>
        <taxon>Limnospira</taxon>
    </lineage>
</organism>
<proteinExistence type="predicted"/>
<comment type="subcellular location">
    <subcellularLocation>
        <location evidence="1">Membrane</location>
    </subcellularLocation>
</comment>
<evidence type="ECO:0000256" key="1">
    <source>
        <dbReference type="ARBA" id="ARBA00004370"/>
    </source>
</evidence>
<feature type="transmembrane region" description="Helical" evidence="4">
    <location>
        <begin position="35"/>
        <end position="57"/>
    </location>
</feature>
<dbReference type="Proteomes" id="UP001387447">
    <property type="component" value="Unassembled WGS sequence"/>
</dbReference>
<keyword evidence="2" id="KW-0793">Thylakoid</keyword>
<reference evidence="5 6" key="1">
    <citation type="journal article" date="2024" name="Front. Microbiol.">
        <title>Transcriptomic insights into the dominance of two phototrophs throughout the water column of a tropical hypersaline-alkaline crater lake (Dziani Dzaha, Mayotte).</title>
        <authorList>
            <person name="Duperron S."/>
            <person name="Halary S."/>
            <person name="Bouly J.-P."/>
            <person name="Roussel T."/>
            <person name="Hugoni M."/>
            <person name="Bruto M."/>
            <person name="Oger P."/>
            <person name="Duval C."/>
            <person name="Woo A."/>
            <person name="Jezequiel D."/>
            <person name="Ader M."/>
            <person name="Leboulanger C."/>
            <person name="Agogue H."/>
            <person name="Grossi V."/>
            <person name="Trousselier M."/>
            <person name="Bernard C."/>
        </authorList>
    </citation>
    <scope>NUCLEOTIDE SEQUENCE [LARGE SCALE GENOMIC DNA]</scope>
    <source>
        <strain evidence="5 6">PMC 851.14</strain>
    </source>
</reference>
<keyword evidence="4" id="KW-0812">Transmembrane</keyword>
<comment type="caution">
    <text evidence="5">The sequence shown here is derived from an EMBL/GenBank/DDBJ whole genome shotgun (WGS) entry which is preliminary data.</text>
</comment>
<name>A0ABU9ES98_LIMFS</name>
<evidence type="ECO:0000256" key="4">
    <source>
        <dbReference type="SAM" id="Phobius"/>
    </source>
</evidence>
<sequence>MVDVFCHNGLLNRLCFVQIGADFKKTILVMKRYRSILACVLAFVTAFVVGCSSPVAVEPPSYSSIQLEKIQEYKSNIAAIRDRSTTELAGYIQKGDWINIDNFAHGPFGTVLQEMNYVVRNLLPNEQPEARKLSREVFEHLQDMSEAAAKADRQQAAISYQEALKDLDLFLSKFPQV</sequence>
<keyword evidence="4" id="KW-1133">Transmembrane helix</keyword>
<keyword evidence="3 4" id="KW-0472">Membrane</keyword>